<dbReference type="SFLD" id="SFLDG01129">
    <property type="entry name" value="C1.5:_HAD__Beta-PGM__Phosphata"/>
    <property type="match status" value="1"/>
</dbReference>
<organism evidence="5 6">
    <name type="scientific">Undibacterium pigrum</name>
    <dbReference type="NCBI Taxonomy" id="401470"/>
    <lineage>
        <taxon>Bacteria</taxon>
        <taxon>Pseudomonadati</taxon>
        <taxon>Pseudomonadota</taxon>
        <taxon>Betaproteobacteria</taxon>
        <taxon>Burkholderiales</taxon>
        <taxon>Oxalobacteraceae</taxon>
        <taxon>Undibacterium</taxon>
    </lineage>
</organism>
<dbReference type="Pfam" id="PF13419">
    <property type="entry name" value="HAD_2"/>
    <property type="match status" value="1"/>
</dbReference>
<dbReference type="InterPro" id="IPR051600">
    <property type="entry name" value="Beta-PGM-like"/>
</dbReference>
<accession>A0A318JRS4</accession>
<evidence type="ECO:0000256" key="1">
    <source>
        <dbReference type="ARBA" id="ARBA00001946"/>
    </source>
</evidence>
<dbReference type="RefSeq" id="WP_110255607.1">
    <property type="nucleotide sequence ID" value="NZ_QJKB01000004.1"/>
</dbReference>
<dbReference type="InterPro" id="IPR023214">
    <property type="entry name" value="HAD_sf"/>
</dbReference>
<evidence type="ECO:0000256" key="4">
    <source>
        <dbReference type="ARBA" id="ARBA00022842"/>
    </source>
</evidence>
<dbReference type="InterPro" id="IPR006439">
    <property type="entry name" value="HAD-SF_hydro_IA"/>
</dbReference>
<comment type="caution">
    <text evidence="5">The sequence shown here is derived from an EMBL/GenBank/DDBJ whole genome shotgun (WGS) entry which is preliminary data.</text>
</comment>
<reference evidence="5 6" key="1">
    <citation type="submission" date="2018-05" db="EMBL/GenBank/DDBJ databases">
        <title>Genomic Encyclopedia of Type Strains, Phase IV (KMG-IV): sequencing the most valuable type-strain genomes for metagenomic binning, comparative biology and taxonomic classification.</title>
        <authorList>
            <person name="Goeker M."/>
        </authorList>
    </citation>
    <scope>NUCLEOTIDE SEQUENCE [LARGE SCALE GENOMIC DNA]</scope>
    <source>
        <strain evidence="5 6">DSM 19792</strain>
    </source>
</reference>
<dbReference type="SFLD" id="SFLDG01135">
    <property type="entry name" value="C1.5.6:_HAD__Beta-PGM__Phospha"/>
    <property type="match status" value="1"/>
</dbReference>
<dbReference type="Gene3D" id="1.10.150.240">
    <property type="entry name" value="Putative phosphatase, domain 2"/>
    <property type="match status" value="1"/>
</dbReference>
<name>A0A318JRS4_9BURK</name>
<comment type="cofactor">
    <cofactor evidence="1">
        <name>Mg(2+)</name>
        <dbReference type="ChEBI" id="CHEBI:18420"/>
    </cofactor>
</comment>
<comment type="similarity">
    <text evidence="2">Belongs to the HAD-like hydrolase superfamily. CbbY/CbbZ/Gph/YieH family.</text>
</comment>
<dbReference type="EMBL" id="QJKB01000004">
    <property type="protein sequence ID" value="PXX43042.1"/>
    <property type="molecule type" value="Genomic_DNA"/>
</dbReference>
<dbReference type="Gene3D" id="3.40.50.1000">
    <property type="entry name" value="HAD superfamily/HAD-like"/>
    <property type="match status" value="1"/>
</dbReference>
<keyword evidence="3" id="KW-0479">Metal-binding</keyword>
<dbReference type="AlphaFoldDB" id="A0A318JRS4"/>
<dbReference type="SFLD" id="SFLDS00003">
    <property type="entry name" value="Haloacid_Dehalogenase"/>
    <property type="match status" value="1"/>
</dbReference>
<sequence length="223" mass="24019">MPLPYQLIIFDCDGVLVDSERITNTVFVKMLNELGLPLKLEDMFEQFVGHSMEQCMSKITAMLGQEPPAEFLADYRLRTKAALENELVVVVGIPEVLAQLTLPYCVASSGDHEKMRTTLGVTGLWSKFEGRIFSVTDVNAPKPAPDVFLHAAATMGFAPADCVVVEDTPTGVRAALAAGMTVLAYAALTPAQRLRDAGAHIIFGDMLELPALLAGGKPDRIAS</sequence>
<dbReference type="OrthoDB" id="9800058at2"/>
<dbReference type="NCBIfam" id="TIGR01509">
    <property type="entry name" value="HAD-SF-IA-v3"/>
    <property type="match status" value="1"/>
</dbReference>
<keyword evidence="6" id="KW-1185">Reference proteome</keyword>
<dbReference type="CDD" id="cd07526">
    <property type="entry name" value="HAD_BPGM_like"/>
    <property type="match status" value="1"/>
</dbReference>
<dbReference type="GO" id="GO:0016787">
    <property type="term" value="F:hydrolase activity"/>
    <property type="evidence" value="ECO:0007669"/>
    <property type="project" value="UniProtKB-KW"/>
</dbReference>
<keyword evidence="5" id="KW-0378">Hydrolase</keyword>
<evidence type="ECO:0000313" key="5">
    <source>
        <dbReference type="EMBL" id="PXX43042.1"/>
    </source>
</evidence>
<evidence type="ECO:0000256" key="3">
    <source>
        <dbReference type="ARBA" id="ARBA00022723"/>
    </source>
</evidence>
<dbReference type="InterPro" id="IPR036412">
    <property type="entry name" value="HAD-like_sf"/>
</dbReference>
<gene>
    <name evidence="5" type="ORF">DFR42_10442</name>
</gene>
<evidence type="ECO:0000313" key="6">
    <source>
        <dbReference type="Proteomes" id="UP000247792"/>
    </source>
</evidence>
<dbReference type="Proteomes" id="UP000247792">
    <property type="component" value="Unassembled WGS sequence"/>
</dbReference>
<protein>
    <submittedName>
        <fullName evidence="5">HAD superfamily hydrolase (TIGR01509 family)</fullName>
    </submittedName>
</protein>
<keyword evidence="4" id="KW-0460">Magnesium</keyword>
<dbReference type="GO" id="GO:0046872">
    <property type="term" value="F:metal ion binding"/>
    <property type="evidence" value="ECO:0007669"/>
    <property type="project" value="UniProtKB-KW"/>
</dbReference>
<dbReference type="PANTHER" id="PTHR46193:SF10">
    <property type="entry name" value="6-PHOSPHOGLUCONATE PHOSPHATASE"/>
    <property type="match status" value="1"/>
</dbReference>
<dbReference type="InterPro" id="IPR041492">
    <property type="entry name" value="HAD_2"/>
</dbReference>
<dbReference type="PANTHER" id="PTHR46193">
    <property type="entry name" value="6-PHOSPHOGLUCONATE PHOSPHATASE"/>
    <property type="match status" value="1"/>
</dbReference>
<proteinExistence type="inferred from homology"/>
<evidence type="ECO:0000256" key="2">
    <source>
        <dbReference type="ARBA" id="ARBA00006171"/>
    </source>
</evidence>
<dbReference type="InterPro" id="IPR023198">
    <property type="entry name" value="PGP-like_dom2"/>
</dbReference>
<dbReference type="SUPFAM" id="SSF56784">
    <property type="entry name" value="HAD-like"/>
    <property type="match status" value="1"/>
</dbReference>